<sequence length="34" mass="4074">CFKEKVFFAPAMKGTRYDNIMVWRDPVTFLNNFS</sequence>
<dbReference type="EMBL" id="UINC01146974">
    <property type="protein sequence ID" value="SVD38020.1"/>
    <property type="molecule type" value="Genomic_DNA"/>
</dbReference>
<evidence type="ECO:0000313" key="1">
    <source>
        <dbReference type="EMBL" id="SVD38020.1"/>
    </source>
</evidence>
<name>A0A382UUY6_9ZZZZ</name>
<proteinExistence type="predicted"/>
<organism evidence="1">
    <name type="scientific">marine metagenome</name>
    <dbReference type="NCBI Taxonomy" id="408172"/>
    <lineage>
        <taxon>unclassified sequences</taxon>
        <taxon>metagenomes</taxon>
        <taxon>ecological metagenomes</taxon>
    </lineage>
</organism>
<reference evidence="1" key="1">
    <citation type="submission" date="2018-05" db="EMBL/GenBank/DDBJ databases">
        <authorList>
            <person name="Lanie J.A."/>
            <person name="Ng W.-L."/>
            <person name="Kazmierczak K.M."/>
            <person name="Andrzejewski T.M."/>
            <person name="Davidsen T.M."/>
            <person name="Wayne K.J."/>
            <person name="Tettelin H."/>
            <person name="Glass J.I."/>
            <person name="Rusch D."/>
            <person name="Podicherti R."/>
            <person name="Tsui H.-C.T."/>
            <person name="Winkler M.E."/>
        </authorList>
    </citation>
    <scope>NUCLEOTIDE SEQUENCE</scope>
</reference>
<dbReference type="AlphaFoldDB" id="A0A382UUY6"/>
<feature type="non-terminal residue" evidence="1">
    <location>
        <position position="1"/>
    </location>
</feature>
<accession>A0A382UUY6</accession>
<protein>
    <submittedName>
        <fullName evidence="1">Uncharacterized protein</fullName>
    </submittedName>
</protein>
<gene>
    <name evidence="1" type="ORF">METZ01_LOCUS390874</name>
</gene>